<keyword evidence="1" id="KW-1133">Transmembrane helix</keyword>
<protein>
    <submittedName>
        <fullName evidence="2">Uncharacterized protein</fullName>
    </submittedName>
</protein>
<evidence type="ECO:0000256" key="1">
    <source>
        <dbReference type="SAM" id="Phobius"/>
    </source>
</evidence>
<evidence type="ECO:0000313" key="2">
    <source>
        <dbReference type="EMBL" id="QHS98842.1"/>
    </source>
</evidence>
<accession>A0A6C0C3F9</accession>
<organism evidence="2">
    <name type="scientific">viral metagenome</name>
    <dbReference type="NCBI Taxonomy" id="1070528"/>
    <lineage>
        <taxon>unclassified sequences</taxon>
        <taxon>metagenomes</taxon>
        <taxon>organismal metagenomes</taxon>
    </lineage>
</organism>
<dbReference type="AlphaFoldDB" id="A0A6C0C3F9"/>
<sequence>MNIKLIHHTIMGIFIIYLFFLLVPPLHLGWFESVSNENNDLEGFCIKKSKLISRGMTIKECQNSCIGRGNCRYTNTLKSKHGEEKGPCYISYGVGTQKKVPGCNNMQTWENKKYRTKNLVKARNYGASPFGGYYRRCWWTRHRYCRRWWWWRWRCWYGWWHKHCRRYWRRGLRRKLRKGEGDCDRNSDCAGRLRCKQRSSGPVPGVDVRGHPRTHDYCYDPNDTNV</sequence>
<dbReference type="EMBL" id="MN739325">
    <property type="protein sequence ID" value="QHS98842.1"/>
    <property type="molecule type" value="Genomic_DNA"/>
</dbReference>
<keyword evidence="1" id="KW-0812">Transmembrane</keyword>
<keyword evidence="1" id="KW-0472">Membrane</keyword>
<name>A0A6C0C3F9_9ZZZZ</name>
<reference evidence="2" key="1">
    <citation type="journal article" date="2020" name="Nature">
        <title>Giant virus diversity and host interactions through global metagenomics.</title>
        <authorList>
            <person name="Schulz F."/>
            <person name="Roux S."/>
            <person name="Paez-Espino D."/>
            <person name="Jungbluth S."/>
            <person name="Walsh D.A."/>
            <person name="Denef V.J."/>
            <person name="McMahon K.D."/>
            <person name="Konstantinidis K.T."/>
            <person name="Eloe-Fadrosh E.A."/>
            <person name="Kyrpides N.C."/>
            <person name="Woyke T."/>
        </authorList>
    </citation>
    <scope>NUCLEOTIDE SEQUENCE</scope>
    <source>
        <strain evidence="2">GVMAG-M-3300020185-18</strain>
    </source>
</reference>
<proteinExistence type="predicted"/>
<feature type="transmembrane region" description="Helical" evidence="1">
    <location>
        <begin position="12"/>
        <end position="31"/>
    </location>
</feature>